<dbReference type="PANTHER" id="PTHR43433:SF5">
    <property type="entry name" value="AB HYDROLASE-1 DOMAIN-CONTAINING PROTEIN"/>
    <property type="match status" value="1"/>
</dbReference>
<dbReference type="SUPFAM" id="SSF53474">
    <property type="entry name" value="alpha/beta-Hydrolases"/>
    <property type="match status" value="1"/>
</dbReference>
<dbReference type="AlphaFoldDB" id="A0A9E6PHK1"/>
<dbReference type="RefSeq" id="WP_186675476.1">
    <property type="nucleotide sequence ID" value="NZ_CP077093.1"/>
</dbReference>
<dbReference type="KEGG" id="pvw:HU752_021665"/>
<reference evidence="2 3" key="2">
    <citation type="journal article" date="2021" name="Microorganisms">
        <title>The Ever-Expanding Pseudomonas Genus: Description of 43 New Species and Partition of the Pseudomonas putida Group.</title>
        <authorList>
            <person name="Girard L."/>
            <person name="Lood C."/>
            <person name="Hofte M."/>
            <person name="Vandamme P."/>
            <person name="Rokni-Zadeh H."/>
            <person name="van Noort V."/>
            <person name="Lavigne R."/>
            <person name="De Mot R."/>
        </authorList>
    </citation>
    <scope>NUCLEOTIDE SEQUENCE [LARGE SCALE GENOMIC DNA]</scope>
    <source>
        <strain evidence="2 3">RW8P3</strain>
    </source>
</reference>
<dbReference type="PANTHER" id="PTHR43433">
    <property type="entry name" value="HYDROLASE, ALPHA/BETA FOLD FAMILY PROTEIN"/>
    <property type="match status" value="1"/>
</dbReference>
<evidence type="ECO:0000259" key="1">
    <source>
        <dbReference type="Pfam" id="PF00561"/>
    </source>
</evidence>
<proteinExistence type="predicted"/>
<keyword evidence="3" id="KW-1185">Reference proteome</keyword>
<evidence type="ECO:0000313" key="2">
    <source>
        <dbReference type="EMBL" id="QXI26525.1"/>
    </source>
</evidence>
<dbReference type="Pfam" id="PF00561">
    <property type="entry name" value="Abhydrolase_1"/>
    <property type="match status" value="1"/>
</dbReference>
<accession>A0A9E6PHK1</accession>
<name>A0A9E6PHK1_9PSED</name>
<keyword evidence="2" id="KW-0378">Hydrolase</keyword>
<organism evidence="2 3">
    <name type="scientific">Pseudomonas vanderleydeniana</name>
    <dbReference type="NCBI Taxonomy" id="2745495"/>
    <lineage>
        <taxon>Bacteria</taxon>
        <taxon>Pseudomonadati</taxon>
        <taxon>Pseudomonadota</taxon>
        <taxon>Gammaproteobacteria</taxon>
        <taxon>Pseudomonadales</taxon>
        <taxon>Pseudomonadaceae</taxon>
        <taxon>Pseudomonas</taxon>
    </lineage>
</organism>
<dbReference type="Gene3D" id="3.40.50.1820">
    <property type="entry name" value="alpha/beta hydrolase"/>
    <property type="match status" value="1"/>
</dbReference>
<sequence>MKDSSCSLDANTQFIESAGRRLAYRTLGEGRPLVLMVRYRGTLDDWDPLFLDSLVNLGFQVTVFDYSGLGQSTGEPSYNPAALAKDAIDLIQALGLGPVILGGWSLGGIATQVVLAQAPQLVSHAVLLATTPPGQLVKPGEALFYELARRENDFEDFVSLFFEPTSEPSRRSAELAWSRLAERSQERSPQVPVAWAAQQLGEGPKNPVFPVEAVLNVLKSTHIPLLHLGADHDIVFPVENWYALSAQLPTLQLVTFPSAGHGPHMQHPLAAARHIAAFIGD</sequence>
<dbReference type="Proteomes" id="UP000634530">
    <property type="component" value="Chromosome"/>
</dbReference>
<dbReference type="InterPro" id="IPR050471">
    <property type="entry name" value="AB_hydrolase"/>
</dbReference>
<gene>
    <name evidence="2" type="ORF">HU752_021665</name>
</gene>
<dbReference type="EMBL" id="CP077093">
    <property type="protein sequence ID" value="QXI26525.1"/>
    <property type="molecule type" value="Genomic_DNA"/>
</dbReference>
<dbReference type="InterPro" id="IPR000073">
    <property type="entry name" value="AB_hydrolase_1"/>
</dbReference>
<dbReference type="GO" id="GO:0016787">
    <property type="term" value="F:hydrolase activity"/>
    <property type="evidence" value="ECO:0007669"/>
    <property type="project" value="UniProtKB-KW"/>
</dbReference>
<reference evidence="2 3" key="1">
    <citation type="journal article" date="2020" name="Microorganisms">
        <title>Reliable Identification of Environmental Pseudomonas Isolates Using the rpoD Gene.</title>
        <authorList>
            <consortium name="The Broad Institute Genome Sequencing Platform"/>
            <person name="Girard L."/>
            <person name="Lood C."/>
            <person name="Rokni-Zadeh H."/>
            <person name="van Noort V."/>
            <person name="Lavigne R."/>
            <person name="De Mot R."/>
        </authorList>
    </citation>
    <scope>NUCLEOTIDE SEQUENCE [LARGE SCALE GENOMIC DNA]</scope>
    <source>
        <strain evidence="2 3">RW8P3</strain>
    </source>
</reference>
<protein>
    <submittedName>
        <fullName evidence="2">Alpha/beta hydrolase</fullName>
    </submittedName>
</protein>
<evidence type="ECO:0000313" key="3">
    <source>
        <dbReference type="Proteomes" id="UP000634530"/>
    </source>
</evidence>
<feature type="domain" description="AB hydrolase-1" evidence="1">
    <location>
        <begin position="41"/>
        <end position="268"/>
    </location>
</feature>
<dbReference type="InterPro" id="IPR029058">
    <property type="entry name" value="AB_hydrolase_fold"/>
</dbReference>